<reference evidence="2 3" key="1">
    <citation type="submission" date="2016-10" db="EMBL/GenBank/DDBJ databases">
        <authorList>
            <person name="de Groot N.N."/>
        </authorList>
    </citation>
    <scope>NUCLEOTIDE SEQUENCE [LARGE SCALE GENOMIC DNA]</scope>
    <source>
        <strain evidence="2 3">CPCC 202699</strain>
    </source>
</reference>
<evidence type="ECO:0000313" key="3">
    <source>
        <dbReference type="Proteomes" id="UP000199515"/>
    </source>
</evidence>
<sequence>MMNPSETALTSKNDRDLLAALTSTHGRTVREAAAVLGEPGRPLDVAAFLSTVPAALLHPEKITARAVLTLLEKVGEEEPIGAAVAAARAFSHPHEQVQRHAVGLVRRLAGETWPPEVRAQVGALSTPVRRELGLAPAERDVPMAFPPPPAPRSLPPIPRTAREIADAVTEILSHTADPLLLEVTVTGLLGARDADLAELRRLLEPSSRARRDHDPGWSCPVEPFMDLVRAVVDGVAPPAPPSSAIRGARWWHSTVFLPPNPLSIVLLRLHELAKIVAEGGRPLVTAQPSSPDGSVEPGRRLPGAEQPLERLLTLLRTPPEHRAESPLPRYGIQVVCGEVATHRYASSTGLPERMAVARLTAGLGSPTPSDPRTLLVESDDPLQEAELRLSPNRSALLPSALAYWPLVLPFEPDLLAAHWLPHVSSAAGDRDGYGAATALNWLATAPVELGPAGPAAFAVSLGAKEVAARVAAAEAIAARSAVSTVDDIGLSLAELVGRGVIKPSRAGRALGEVVEIAPKAAWQIAATALPQLLAANTRDTHFLLAAATEAAAKLGSVAVTSGELEDLLLRTAQFPTQRGQAARNLIAEVSA</sequence>
<dbReference type="Proteomes" id="UP000199515">
    <property type="component" value="Unassembled WGS sequence"/>
</dbReference>
<accession>A0A1H3EGB2</accession>
<feature type="region of interest" description="Disordered" evidence="1">
    <location>
        <begin position="283"/>
        <end position="303"/>
    </location>
</feature>
<protein>
    <submittedName>
        <fullName evidence="2">Uncharacterized protein</fullName>
    </submittedName>
</protein>
<dbReference type="AlphaFoldDB" id="A0A1H3EGB2"/>
<dbReference type="OrthoDB" id="3245799at2"/>
<organism evidence="2 3">
    <name type="scientific">Amycolatopsis xylanica</name>
    <dbReference type="NCBI Taxonomy" id="589385"/>
    <lineage>
        <taxon>Bacteria</taxon>
        <taxon>Bacillati</taxon>
        <taxon>Actinomycetota</taxon>
        <taxon>Actinomycetes</taxon>
        <taxon>Pseudonocardiales</taxon>
        <taxon>Pseudonocardiaceae</taxon>
        <taxon>Amycolatopsis</taxon>
    </lineage>
</organism>
<dbReference type="RefSeq" id="WP_143047087.1">
    <property type="nucleotide sequence ID" value="NZ_FNON01000003.1"/>
</dbReference>
<evidence type="ECO:0000313" key="2">
    <source>
        <dbReference type="EMBL" id="SDX77731.1"/>
    </source>
</evidence>
<keyword evidence="3" id="KW-1185">Reference proteome</keyword>
<proteinExistence type="predicted"/>
<dbReference type="EMBL" id="FNON01000003">
    <property type="protein sequence ID" value="SDX77731.1"/>
    <property type="molecule type" value="Genomic_DNA"/>
</dbReference>
<evidence type="ECO:0000256" key="1">
    <source>
        <dbReference type="SAM" id="MobiDB-lite"/>
    </source>
</evidence>
<name>A0A1H3EGB2_9PSEU</name>
<dbReference type="STRING" id="589385.SAMN05421504_103810"/>
<gene>
    <name evidence="2" type="ORF">SAMN05421504_103810</name>
</gene>